<evidence type="ECO:0000259" key="5">
    <source>
        <dbReference type="PROSITE" id="PS50931"/>
    </source>
</evidence>
<dbReference type="GO" id="GO:0005829">
    <property type="term" value="C:cytosol"/>
    <property type="evidence" value="ECO:0007669"/>
    <property type="project" value="TreeGrafter"/>
</dbReference>
<dbReference type="InterPro" id="IPR050950">
    <property type="entry name" value="HTH-type_LysR_regulators"/>
</dbReference>
<dbReference type="PROSITE" id="PS50931">
    <property type="entry name" value="HTH_LYSR"/>
    <property type="match status" value="1"/>
</dbReference>
<dbReference type="RefSeq" id="WP_007933022.1">
    <property type="nucleotide sequence ID" value="NZ_AKVJ01000021.1"/>
</dbReference>
<dbReference type="AlphaFoldDB" id="I9B2Q0"/>
<keyword evidence="7" id="KW-1185">Reference proteome</keyword>
<proteinExistence type="inferred from homology"/>
<dbReference type="InterPro" id="IPR005119">
    <property type="entry name" value="LysR_subst-bd"/>
</dbReference>
<dbReference type="SUPFAM" id="SSF46785">
    <property type="entry name" value="Winged helix' DNA-binding domain"/>
    <property type="match status" value="1"/>
</dbReference>
<dbReference type="GO" id="GO:0003677">
    <property type="term" value="F:DNA binding"/>
    <property type="evidence" value="ECO:0007669"/>
    <property type="project" value="UniProtKB-KW"/>
</dbReference>
<protein>
    <submittedName>
        <fullName evidence="6">LysR substrate-binding protein</fullName>
    </submittedName>
</protein>
<sequence length="305" mass="34587">MEYRQMKYVLKVAEEQSFSQAAKKLYIAQPSLSQCIQRLEKQLGVLLFDRTATPLRLTFAGELYIETAKRILDLNDQMIQQMDDIADLKKGRLTIGSSPFRSTYLLPQVLPLFQRQYPGIEIVLAEGTTAELEEFALNGITDFSIVLLPIAENIFAYEPILTEELLIALSPHHPLSKQNRGSNSNQPPWTNINISELKEVPFILMKHGQRLHQTLLDLCAQAGFKPKIILESQSMEAAQALVVAGLGATLLPDTLVRHRYMPEHPCYFSIKESINTRTAIIAYRKGKYLSKAARLFISLMKEMHK</sequence>
<dbReference type="OrthoDB" id="9803735at2"/>
<dbReference type="Pfam" id="PF03466">
    <property type="entry name" value="LysR_substrate"/>
    <property type="match status" value="1"/>
</dbReference>
<comment type="similarity">
    <text evidence="1">Belongs to the LysR transcriptional regulatory family.</text>
</comment>
<dbReference type="FunFam" id="1.10.10.10:FF:000001">
    <property type="entry name" value="LysR family transcriptional regulator"/>
    <property type="match status" value="1"/>
</dbReference>
<evidence type="ECO:0000256" key="3">
    <source>
        <dbReference type="ARBA" id="ARBA00023125"/>
    </source>
</evidence>
<evidence type="ECO:0000256" key="2">
    <source>
        <dbReference type="ARBA" id="ARBA00023015"/>
    </source>
</evidence>
<keyword evidence="3" id="KW-0238">DNA-binding</keyword>
<dbReference type="GO" id="GO:0003700">
    <property type="term" value="F:DNA-binding transcription factor activity"/>
    <property type="evidence" value="ECO:0007669"/>
    <property type="project" value="InterPro"/>
</dbReference>
<dbReference type="Pfam" id="PF00126">
    <property type="entry name" value="HTH_1"/>
    <property type="match status" value="1"/>
</dbReference>
<comment type="caution">
    <text evidence="6">The sequence shown here is derived from an EMBL/GenBank/DDBJ whole genome shotgun (WGS) entry which is preliminary data.</text>
</comment>
<dbReference type="Gene3D" id="3.40.190.290">
    <property type="match status" value="1"/>
</dbReference>
<dbReference type="CDD" id="cd05466">
    <property type="entry name" value="PBP2_LTTR_substrate"/>
    <property type="match status" value="1"/>
</dbReference>
<dbReference type="PANTHER" id="PTHR30419:SF8">
    <property type="entry name" value="NITROGEN ASSIMILATION TRANSCRIPTIONAL ACTIVATOR-RELATED"/>
    <property type="match status" value="1"/>
</dbReference>
<dbReference type="PANTHER" id="PTHR30419">
    <property type="entry name" value="HTH-TYPE TRANSCRIPTIONAL REGULATOR YBHD"/>
    <property type="match status" value="1"/>
</dbReference>
<organism evidence="6 7">
    <name type="scientific">Pelosinus fermentans B4</name>
    <dbReference type="NCBI Taxonomy" id="1149862"/>
    <lineage>
        <taxon>Bacteria</taxon>
        <taxon>Bacillati</taxon>
        <taxon>Bacillota</taxon>
        <taxon>Negativicutes</taxon>
        <taxon>Selenomonadales</taxon>
        <taxon>Sporomusaceae</taxon>
        <taxon>Pelosinus</taxon>
    </lineage>
</organism>
<reference evidence="6 7" key="1">
    <citation type="journal article" date="2012" name="J. Bacteriol.">
        <title>Draft Genome Sequences for Two Metal-Reducing Pelosinus fermentans Strains Isolated from a Cr(VI)-Contaminated Site and for Type Strain R7.</title>
        <authorList>
            <person name="Brown S.D."/>
            <person name="Podar M."/>
            <person name="Klingeman D.M."/>
            <person name="Johnson C.M."/>
            <person name="Yang Z.K."/>
            <person name="Utturkar S.M."/>
            <person name="Land M.L."/>
            <person name="Mosher J.J."/>
            <person name="Hurt R.A.Jr."/>
            <person name="Phelps T.J."/>
            <person name="Palumbo A.V."/>
            <person name="Arkin A.P."/>
            <person name="Hazen T.C."/>
            <person name="Elias D.A."/>
        </authorList>
    </citation>
    <scope>NUCLEOTIDE SEQUENCE [LARGE SCALE GENOMIC DNA]</scope>
    <source>
        <strain evidence="6 7">B4</strain>
    </source>
</reference>
<dbReference type="EMBL" id="AKVJ01000021">
    <property type="protein sequence ID" value="EIW19397.1"/>
    <property type="molecule type" value="Genomic_DNA"/>
</dbReference>
<name>I9B2Q0_9FIRM</name>
<dbReference type="SUPFAM" id="SSF53850">
    <property type="entry name" value="Periplasmic binding protein-like II"/>
    <property type="match status" value="1"/>
</dbReference>
<dbReference type="InterPro" id="IPR036388">
    <property type="entry name" value="WH-like_DNA-bd_sf"/>
</dbReference>
<keyword evidence="2" id="KW-0805">Transcription regulation</keyword>
<dbReference type="PATRIC" id="fig|1149862.3.peg.1670"/>
<dbReference type="Gene3D" id="1.10.10.10">
    <property type="entry name" value="Winged helix-like DNA-binding domain superfamily/Winged helix DNA-binding domain"/>
    <property type="match status" value="1"/>
</dbReference>
<keyword evidence="4" id="KW-0804">Transcription</keyword>
<evidence type="ECO:0000313" key="6">
    <source>
        <dbReference type="EMBL" id="EIW19397.1"/>
    </source>
</evidence>
<evidence type="ECO:0000313" key="7">
    <source>
        <dbReference type="Proteomes" id="UP000004324"/>
    </source>
</evidence>
<dbReference type="InterPro" id="IPR000847">
    <property type="entry name" value="LysR_HTH_N"/>
</dbReference>
<evidence type="ECO:0000256" key="4">
    <source>
        <dbReference type="ARBA" id="ARBA00023163"/>
    </source>
</evidence>
<gene>
    <name evidence="6" type="ORF">FB4_3107</name>
</gene>
<evidence type="ECO:0000256" key="1">
    <source>
        <dbReference type="ARBA" id="ARBA00009437"/>
    </source>
</evidence>
<feature type="domain" description="HTH lysR-type" evidence="5">
    <location>
        <begin position="1"/>
        <end position="58"/>
    </location>
</feature>
<dbReference type="Proteomes" id="UP000004324">
    <property type="component" value="Unassembled WGS sequence"/>
</dbReference>
<accession>I9B2Q0</accession>
<dbReference type="InterPro" id="IPR036390">
    <property type="entry name" value="WH_DNA-bd_sf"/>
</dbReference>
<dbReference type="PRINTS" id="PR00039">
    <property type="entry name" value="HTHLYSR"/>
</dbReference>